<reference evidence="3" key="1">
    <citation type="submission" date="2020-09" db="EMBL/GenBank/DDBJ databases">
        <authorList>
            <person name="Palma L."/>
            <person name="Caballero P."/>
            <person name="Berry C."/>
            <person name="Del Valle E."/>
        </authorList>
    </citation>
    <scope>NUCLEOTIDE SEQUENCE</scope>
    <source>
        <strain evidence="3">M</strain>
    </source>
</reference>
<dbReference type="Pfam" id="PF05137">
    <property type="entry name" value="PilN"/>
    <property type="match status" value="1"/>
</dbReference>
<dbReference type="AlphaFoldDB" id="A0AAW3YYH4"/>
<evidence type="ECO:0000256" key="2">
    <source>
        <dbReference type="SAM" id="Phobius"/>
    </source>
</evidence>
<gene>
    <name evidence="3" type="ORF">ID854_18835</name>
</gene>
<evidence type="ECO:0000313" key="3">
    <source>
        <dbReference type="EMBL" id="MBD2802441.1"/>
    </source>
</evidence>
<name>A0AAW3YYH4_9GAMM</name>
<feature type="coiled-coil region" evidence="1">
    <location>
        <begin position="48"/>
        <end position="75"/>
    </location>
</feature>
<evidence type="ECO:0000256" key="1">
    <source>
        <dbReference type="SAM" id="Coils"/>
    </source>
</evidence>
<dbReference type="InterPro" id="IPR016778">
    <property type="entry name" value="Competence_ComB"/>
</dbReference>
<dbReference type="EMBL" id="JACXBF010000501">
    <property type="protein sequence ID" value="MBD2802441.1"/>
    <property type="molecule type" value="Genomic_DNA"/>
</dbReference>
<keyword evidence="2" id="KW-0812">Transmembrane</keyword>
<keyword evidence="2" id="KW-1133">Transmembrane helix</keyword>
<dbReference type="InterPro" id="IPR052534">
    <property type="entry name" value="Extracell_DNA_Util/SecSys_Comp"/>
</dbReference>
<dbReference type="PIRSF" id="PIRSF020785">
    <property type="entry name" value="Competence_ComB"/>
    <property type="match status" value="1"/>
</dbReference>
<reference evidence="3" key="2">
    <citation type="journal article" date="2024" name="Toxins">
        <title>Genome Sequence Analysis of Native Xenorhabdus Strains Isolated from Entomopathogenic Nematodes in Argentina.</title>
        <authorList>
            <person name="Palma L."/>
            <person name="Frizzo L."/>
            <person name="Kaiser S."/>
            <person name="Berry C."/>
            <person name="Caballero P."/>
            <person name="Bode H.B."/>
            <person name="Del Valle E.E."/>
        </authorList>
    </citation>
    <scope>NUCLEOTIDE SEQUENCE</scope>
    <source>
        <strain evidence="3">M</strain>
    </source>
</reference>
<comment type="caution">
    <text evidence="3">The sequence shown here is derived from an EMBL/GenBank/DDBJ whole genome shotgun (WGS) entry which is preliminary data.</text>
</comment>
<keyword evidence="2" id="KW-0472">Membrane</keyword>
<sequence length="183" mass="21872">MMHQVNFLPWRQRALKRKYQRWGYLFCLQLTVWTAILAFIYVQQTNLIKQNRGELTEVQQQLAKFQRAVNEIDQAILHHQHLIQQVRKKREFMEQNQRYLQLFRQLPQLLPEKSWLTAFSDNGGQLIFSARSQDYMDISDMLDNLTEEPQLINIQLQKMTTTEDQLKVFTIDANWLTGESNGK</sequence>
<dbReference type="PANTHER" id="PTHR40278">
    <property type="entry name" value="DNA UTILIZATION PROTEIN HOFN"/>
    <property type="match status" value="1"/>
</dbReference>
<protein>
    <submittedName>
        <fullName evidence="3">PilN domain-containing protein</fullName>
    </submittedName>
</protein>
<dbReference type="Proteomes" id="UP001193920">
    <property type="component" value="Unassembled WGS sequence"/>
</dbReference>
<proteinExistence type="predicted"/>
<dbReference type="PANTHER" id="PTHR40278:SF1">
    <property type="entry name" value="DNA UTILIZATION PROTEIN HOFN"/>
    <property type="match status" value="1"/>
</dbReference>
<dbReference type="InterPro" id="IPR007813">
    <property type="entry name" value="PilN"/>
</dbReference>
<dbReference type="RefSeq" id="WP_323851787.1">
    <property type="nucleotide sequence ID" value="NZ_JACXBD010000032.1"/>
</dbReference>
<keyword evidence="1" id="KW-0175">Coiled coil</keyword>
<accession>A0AAW3YYH4</accession>
<feature type="transmembrane region" description="Helical" evidence="2">
    <location>
        <begin position="21"/>
        <end position="42"/>
    </location>
</feature>
<organism evidence="3">
    <name type="scientific">Xenorhabdus szentirmaii</name>
    <dbReference type="NCBI Taxonomy" id="290112"/>
    <lineage>
        <taxon>Bacteria</taxon>
        <taxon>Pseudomonadati</taxon>
        <taxon>Pseudomonadota</taxon>
        <taxon>Gammaproteobacteria</taxon>
        <taxon>Enterobacterales</taxon>
        <taxon>Morganellaceae</taxon>
        <taxon>Xenorhabdus</taxon>
    </lineage>
</organism>